<feature type="domain" description="EF-hand" evidence="23">
    <location>
        <begin position="107"/>
        <end position="142"/>
    </location>
</feature>
<evidence type="ECO:0000256" key="16">
    <source>
        <dbReference type="ARBA" id="ARBA00023136"/>
    </source>
</evidence>
<dbReference type="InterPro" id="IPR023395">
    <property type="entry name" value="MCP_dom_sf"/>
</dbReference>
<comment type="pathway">
    <text evidence="2">Cofactor biosynthesis; NAD(+) biosynthesis; NAD(+) from deamido-NAD(+) (L-Gln route): step 1/1.</text>
</comment>
<dbReference type="Pfam" id="PF00153">
    <property type="entry name" value="Mito_carr"/>
    <property type="match status" value="3"/>
</dbReference>
<dbReference type="InterPro" id="IPR002067">
    <property type="entry name" value="MCP"/>
</dbReference>
<dbReference type="PANTHER" id="PTHR23090:SF9">
    <property type="entry name" value="GLUTAMINE-DEPENDENT NAD(+) SYNTHETASE"/>
    <property type="match status" value="1"/>
</dbReference>
<comment type="function">
    <text evidence="19">Calcium-dependent mitochondrial aspartate and glutamate carrier. Transport of glutamate in mitochondria is required for mitochondrial transamination reactions and ornithine synthesis. Plays also a role in malate-aspartate NADH shuttle, which is critical for growth on acetate and fatty acids.</text>
</comment>
<dbReference type="FunFam" id="1.50.40.10:FF:000004">
    <property type="entry name" value="Calcium-binding mitochondrial carrier protein Aralar1"/>
    <property type="match status" value="1"/>
</dbReference>
<evidence type="ECO:0000256" key="20">
    <source>
        <dbReference type="ARBA" id="ARBA00073787"/>
    </source>
</evidence>
<keyword evidence="6" id="KW-0813">Transport</keyword>
<evidence type="ECO:0000256" key="13">
    <source>
        <dbReference type="ARBA" id="ARBA00022989"/>
    </source>
</evidence>
<evidence type="ECO:0000256" key="14">
    <source>
        <dbReference type="ARBA" id="ARBA00023027"/>
    </source>
</evidence>
<evidence type="ECO:0000256" key="5">
    <source>
        <dbReference type="ARBA" id="ARBA00012743"/>
    </source>
</evidence>
<dbReference type="GO" id="GO:0004359">
    <property type="term" value="F:glutaminase activity"/>
    <property type="evidence" value="ECO:0007669"/>
    <property type="project" value="InterPro"/>
</dbReference>
<dbReference type="Pfam" id="PF02540">
    <property type="entry name" value="NAD_synthase"/>
    <property type="match status" value="1"/>
</dbReference>
<evidence type="ECO:0000259" key="23">
    <source>
        <dbReference type="PROSITE" id="PS50222"/>
    </source>
</evidence>
<dbReference type="InterPro" id="IPR018108">
    <property type="entry name" value="MCP_transmembrane"/>
</dbReference>
<dbReference type="Gene3D" id="3.60.110.10">
    <property type="entry name" value="Carbon-nitrogen hydrolase"/>
    <property type="match status" value="1"/>
</dbReference>
<dbReference type="InterPro" id="IPR003694">
    <property type="entry name" value="NAD_synthase"/>
</dbReference>
<name>A0A9P6FZ76_9FUNG</name>
<keyword evidence="11" id="KW-0999">Mitochondrion inner membrane</keyword>
<dbReference type="EMBL" id="JAABOA010000715">
    <property type="protein sequence ID" value="KAF9583385.1"/>
    <property type="molecule type" value="Genomic_DNA"/>
</dbReference>
<dbReference type="HAMAP" id="MF_02090">
    <property type="entry name" value="NadE_glutamine_dep"/>
    <property type="match status" value="1"/>
</dbReference>
<dbReference type="InterPro" id="IPR014445">
    <property type="entry name" value="Gln-dep_NAD_synthase"/>
</dbReference>
<dbReference type="SUPFAM" id="SSF47473">
    <property type="entry name" value="EF-hand"/>
    <property type="match status" value="1"/>
</dbReference>
<dbReference type="GO" id="GO:0005509">
    <property type="term" value="F:calcium ion binding"/>
    <property type="evidence" value="ECO:0007669"/>
    <property type="project" value="InterPro"/>
</dbReference>
<evidence type="ECO:0000256" key="17">
    <source>
        <dbReference type="ARBA" id="ARBA00030681"/>
    </source>
</evidence>
<dbReference type="InterPro" id="IPR002048">
    <property type="entry name" value="EF_hand_dom"/>
</dbReference>
<comment type="similarity">
    <text evidence="3">Belongs to the mitochondrial carrier (TC 2.A.29) family.</text>
</comment>
<dbReference type="InterPro" id="IPR014729">
    <property type="entry name" value="Rossmann-like_a/b/a_fold"/>
</dbReference>
<dbReference type="InterPro" id="IPR003010">
    <property type="entry name" value="C-N_Hydrolase"/>
</dbReference>
<evidence type="ECO:0000256" key="22">
    <source>
        <dbReference type="PROSITE-ProRule" id="PRU00282"/>
    </source>
</evidence>
<dbReference type="GO" id="GO:0009435">
    <property type="term" value="P:NAD+ biosynthetic process"/>
    <property type="evidence" value="ECO:0007669"/>
    <property type="project" value="InterPro"/>
</dbReference>
<keyword evidence="8 22" id="KW-0812">Transmembrane</keyword>
<feature type="repeat" description="Solcar" evidence="22">
    <location>
        <begin position="539"/>
        <end position="627"/>
    </location>
</feature>
<dbReference type="PROSITE" id="PS50920">
    <property type="entry name" value="SOLCAR"/>
    <property type="match status" value="3"/>
</dbReference>
<gene>
    <name evidence="25" type="primary">QNS1</name>
    <name evidence="25" type="ORF">BGW38_009604</name>
</gene>
<dbReference type="InterPro" id="IPR036526">
    <property type="entry name" value="C-N_Hydrolase_sf"/>
</dbReference>
<evidence type="ECO:0000256" key="9">
    <source>
        <dbReference type="ARBA" id="ARBA00022737"/>
    </source>
</evidence>
<dbReference type="SUPFAM" id="SSF52402">
    <property type="entry name" value="Adenine nucleotide alpha hydrolases-like"/>
    <property type="match status" value="1"/>
</dbReference>
<feature type="domain" description="CN hydrolase" evidence="24">
    <location>
        <begin position="723"/>
        <end position="993"/>
    </location>
</feature>
<dbReference type="SUPFAM" id="SSF56317">
    <property type="entry name" value="Carbon-nitrogen hydrolase"/>
    <property type="match status" value="1"/>
</dbReference>
<sequence>LLIIQKEYPLRLGLSNIMSSEAIIAHSPNEVALERYKRVFGRFASVETKSGEKFMNKEDFVNAIAPGEDYKRLQRSQYGILFSVADQSKKGLLSISDFIVFQNLLSRPDADYEIAFRLFDITGSGKITREQFKHILSANIGKDAIPFDFDCEWLRLYTGGKNATHEMPYKEFTQLLKGLQAERLRQEFQYYDKQSSGYITPEEFQKIVIDIAGHKLSDHVLENVPTLCNIYAGNKVSFANVMAFYNVIRDMDMVERVVRRAVNNSKDGSITKADFLNTAAKETRFSLFTPMEADIIFHFAGLDNPSGKLTLQDFFRLLESKWEHAVLKPAAAPEVKHGHIHDVLKNSYAFLLGSISGAVGATVVYPIDLVKTRMQNQRSKVVGELLYKNSIDCFKKVVKNEGVLGLYRGLGPQLVGVAPEKAIKLTMNDIVRRHFTDKDGNIELTGELIAGGVAGGSQVIFTNPLEIVKIRLQVAGEAAKTMEGPRPGALTIVRTLGIVGLYKGAGACLLRDIPFSAIYFPVYAHLKKDFFLEGPEHRLTIGELLISGAIAGMPAAYFTTPADVIKTRLQVEAKKGQSTYNGIMDAARKIYSEEGFRAFFKGGPARILRSSPQFGTTLMVYEILQRAFPFDGSQEKAQQALAHVAPSNSDDLSYLQSKNALKILLDVHYKFGIVPQNALVFKEPENMESLVDFYVSSTSESRVATIVVVGQAFVTKYQMGHLITVATCSLNQWALDFKGNLSRILESIRIAKERGATLRIGPELEITGYGCADHFLEGDTYLHSWEVLGEILASKEAEDMLVDVGMPVMHKNVKYNCRIIILNRKILLIRPKLFMANDGNYRELRWFTPWSKPRVTEEHFLPRMIQKITGQVTVPFGDGVIATHDTCIGVEMCEELFTPRSPHIGLSLDGVEIMTNSSGSHHELRKLHTRIDLIKEATLKSGGIYLYANQKGCDGDRLYYDGCALILVNGEVVAQGSQFSIGDVEVVTATIDLEDVRTFRSSCSRGIQASTTPSYTRFQADIALSDSRLEDNPAIQPTPPKPAFYHTPEEEISLGPACWLWDYLRRSKTSGFFLPLSGGIDSCATAAIVASMCRLVVKSCGKGNAQTIADARQVTGESVESGYIPTDPQEFASRIFHTCYMGTQNSSNDTRSRAKELAQEIGSYHIDLNMDTVVSALQVLFTLVTGKTPAFRAHGGSNVENLALQNIQARLRMVVAYLLAQLLPWVRGRPGSLLVLGSANVDECLRGYFTKYDCSSADINPIGGISKADLRRFIGYAQIDLGMPILASFLDATPTAELEPITENYVQADEVDMGMTYDELTEFGRLRKVYKCGPYSMFTKLLHLWSDRLEPAEVAVKVKRFFFYYSINRHKMTTLTPAYHAESYSPDDNRFDLRPFLYNASWSWQFAKIDKTVQALEEHTGGVAEMQEK</sequence>
<dbReference type="InterPro" id="IPR011992">
    <property type="entry name" value="EF-hand-dom_pair"/>
</dbReference>
<protein>
    <recommendedName>
        <fullName evidence="20">Mitochondrial aspartate-glutamate transporter AGC1</fullName>
        <ecNumber evidence="5">6.3.5.1</ecNumber>
    </recommendedName>
    <alternativeName>
        <fullName evidence="21">Aspartate-glutamate carrier 1</fullName>
    </alternativeName>
    <alternativeName>
        <fullName evidence="17">NAD(+) synthase [glutamine-hydrolyzing]</fullName>
    </alternativeName>
</protein>
<keyword evidence="13" id="KW-1133">Transmembrane helix</keyword>
<dbReference type="GO" id="GO:0003952">
    <property type="term" value="F:NAD+ synthase (glutamine-hydrolyzing) activity"/>
    <property type="evidence" value="ECO:0007669"/>
    <property type="project" value="UniProtKB-EC"/>
</dbReference>
<comment type="caution">
    <text evidence="25">The sequence shown here is derived from an EMBL/GenBank/DDBJ whole genome shotgun (WGS) entry which is preliminary data.</text>
</comment>
<evidence type="ECO:0000259" key="24">
    <source>
        <dbReference type="PROSITE" id="PS50263"/>
    </source>
</evidence>
<evidence type="ECO:0000256" key="7">
    <source>
        <dbReference type="ARBA" id="ARBA00022598"/>
    </source>
</evidence>
<dbReference type="InterPro" id="IPR022310">
    <property type="entry name" value="NAD/GMP_synthase"/>
</dbReference>
<dbReference type="GO" id="GO:0005524">
    <property type="term" value="F:ATP binding"/>
    <property type="evidence" value="ECO:0007669"/>
    <property type="project" value="UniProtKB-KW"/>
</dbReference>
<reference evidence="25" key="1">
    <citation type="journal article" date="2020" name="Fungal Divers.">
        <title>Resolving the Mortierellaceae phylogeny through synthesis of multi-gene phylogenetics and phylogenomics.</title>
        <authorList>
            <person name="Vandepol N."/>
            <person name="Liber J."/>
            <person name="Desiro A."/>
            <person name="Na H."/>
            <person name="Kennedy M."/>
            <person name="Barry K."/>
            <person name="Grigoriev I.V."/>
            <person name="Miller A.N."/>
            <person name="O'Donnell K."/>
            <person name="Stajich J.E."/>
            <person name="Bonito G."/>
        </authorList>
    </citation>
    <scope>NUCLEOTIDE SEQUENCE</scope>
    <source>
        <strain evidence="25">KOD1015</strain>
    </source>
</reference>
<feature type="repeat" description="Solcar" evidence="22">
    <location>
        <begin position="344"/>
        <end position="434"/>
    </location>
</feature>
<dbReference type="OrthoDB" id="2020662at2759"/>
<evidence type="ECO:0000256" key="3">
    <source>
        <dbReference type="ARBA" id="ARBA00006375"/>
    </source>
</evidence>
<comment type="similarity">
    <text evidence="4">In the C-terminal section; belongs to the NAD synthetase family.</text>
</comment>
<dbReference type="Pfam" id="PF13202">
    <property type="entry name" value="EF-hand_5"/>
    <property type="match status" value="1"/>
</dbReference>
<dbReference type="EC" id="6.3.5.1" evidence="5"/>
<evidence type="ECO:0000256" key="21">
    <source>
        <dbReference type="ARBA" id="ARBA00082232"/>
    </source>
</evidence>
<dbReference type="Gene3D" id="3.40.50.620">
    <property type="entry name" value="HUPs"/>
    <property type="match status" value="1"/>
</dbReference>
<dbReference type="GO" id="GO:0055085">
    <property type="term" value="P:transmembrane transport"/>
    <property type="evidence" value="ECO:0007669"/>
    <property type="project" value="InterPro"/>
</dbReference>
<dbReference type="NCBIfam" id="TIGR00552">
    <property type="entry name" value="nadE"/>
    <property type="match status" value="1"/>
</dbReference>
<proteinExistence type="inferred from homology"/>
<dbReference type="FunFam" id="3.40.50.620:FF:000036">
    <property type="entry name" value="Glutamine-dependent NAD(+) synthetase"/>
    <property type="match status" value="1"/>
</dbReference>
<accession>A0A9P6FZ76</accession>
<evidence type="ECO:0000256" key="11">
    <source>
        <dbReference type="ARBA" id="ARBA00022792"/>
    </source>
</evidence>
<feature type="repeat" description="Solcar" evidence="22">
    <location>
        <begin position="442"/>
        <end position="529"/>
    </location>
</feature>
<feature type="non-terminal residue" evidence="25">
    <location>
        <position position="1"/>
    </location>
</feature>
<dbReference type="Gene3D" id="1.50.40.10">
    <property type="entry name" value="Mitochondrial carrier domain"/>
    <property type="match status" value="1"/>
</dbReference>
<dbReference type="PRINTS" id="PR00926">
    <property type="entry name" value="MITOCARRIER"/>
</dbReference>
<evidence type="ECO:0000313" key="25">
    <source>
        <dbReference type="EMBL" id="KAF9583385.1"/>
    </source>
</evidence>
<evidence type="ECO:0000256" key="4">
    <source>
        <dbReference type="ARBA" id="ARBA00007145"/>
    </source>
</evidence>
<evidence type="ECO:0000256" key="8">
    <source>
        <dbReference type="ARBA" id="ARBA00022692"/>
    </source>
</evidence>
<keyword evidence="15" id="KW-0496">Mitochondrion</keyword>
<evidence type="ECO:0000313" key="26">
    <source>
        <dbReference type="Proteomes" id="UP000780801"/>
    </source>
</evidence>
<evidence type="ECO:0000256" key="1">
    <source>
        <dbReference type="ARBA" id="ARBA00004448"/>
    </source>
</evidence>
<keyword evidence="12" id="KW-0067">ATP-binding</keyword>
<comment type="catalytic activity">
    <reaction evidence="18">
        <text>deamido-NAD(+) + L-glutamine + ATP + H2O = L-glutamate + AMP + diphosphate + NAD(+) + H(+)</text>
        <dbReference type="Rhea" id="RHEA:24384"/>
        <dbReference type="ChEBI" id="CHEBI:15377"/>
        <dbReference type="ChEBI" id="CHEBI:15378"/>
        <dbReference type="ChEBI" id="CHEBI:29985"/>
        <dbReference type="ChEBI" id="CHEBI:30616"/>
        <dbReference type="ChEBI" id="CHEBI:33019"/>
        <dbReference type="ChEBI" id="CHEBI:57540"/>
        <dbReference type="ChEBI" id="CHEBI:58359"/>
        <dbReference type="ChEBI" id="CHEBI:58437"/>
        <dbReference type="ChEBI" id="CHEBI:456215"/>
        <dbReference type="EC" id="6.3.5.1"/>
    </reaction>
</comment>
<keyword evidence="16 22" id="KW-0472">Membrane</keyword>
<evidence type="ECO:0000256" key="12">
    <source>
        <dbReference type="ARBA" id="ARBA00022840"/>
    </source>
</evidence>
<dbReference type="GO" id="GO:0005743">
    <property type="term" value="C:mitochondrial inner membrane"/>
    <property type="evidence" value="ECO:0007669"/>
    <property type="project" value="UniProtKB-SubCell"/>
</dbReference>
<dbReference type="SMART" id="SM00054">
    <property type="entry name" value="EFh"/>
    <property type="match status" value="2"/>
</dbReference>
<dbReference type="PROSITE" id="PS50263">
    <property type="entry name" value="CN_HYDROLASE"/>
    <property type="match status" value="1"/>
</dbReference>
<evidence type="ECO:0000256" key="15">
    <source>
        <dbReference type="ARBA" id="ARBA00023128"/>
    </source>
</evidence>
<keyword evidence="14" id="KW-0520">NAD</keyword>
<dbReference type="PANTHER" id="PTHR23090">
    <property type="entry name" value="NH 3 /GLUTAMINE-DEPENDENT NAD + SYNTHETASE"/>
    <property type="match status" value="1"/>
</dbReference>
<keyword evidence="26" id="KW-1185">Reference proteome</keyword>
<keyword evidence="7" id="KW-0436">Ligase</keyword>
<dbReference type="CDD" id="cd00553">
    <property type="entry name" value="NAD_synthase"/>
    <property type="match status" value="1"/>
</dbReference>
<keyword evidence="10" id="KW-0547">Nucleotide-binding</keyword>
<dbReference type="PROSITE" id="PS50222">
    <property type="entry name" value="EF_HAND_2"/>
    <property type="match status" value="2"/>
</dbReference>
<dbReference type="Proteomes" id="UP000780801">
    <property type="component" value="Unassembled WGS sequence"/>
</dbReference>
<dbReference type="FunFam" id="3.60.110.10:FF:000003">
    <property type="entry name" value="Glutamine-dependent NAD(+) synthetase"/>
    <property type="match status" value="1"/>
</dbReference>
<dbReference type="CDD" id="cd07570">
    <property type="entry name" value="GAT_Gln-NAD-synth"/>
    <property type="match status" value="1"/>
</dbReference>
<feature type="domain" description="EF-hand" evidence="23">
    <location>
        <begin position="179"/>
        <end position="214"/>
    </location>
</feature>
<dbReference type="Pfam" id="PF00795">
    <property type="entry name" value="CN_hydrolase"/>
    <property type="match status" value="1"/>
</dbReference>
<evidence type="ECO:0000256" key="6">
    <source>
        <dbReference type="ARBA" id="ARBA00022448"/>
    </source>
</evidence>
<organism evidence="25 26">
    <name type="scientific">Lunasporangiospora selenospora</name>
    <dbReference type="NCBI Taxonomy" id="979761"/>
    <lineage>
        <taxon>Eukaryota</taxon>
        <taxon>Fungi</taxon>
        <taxon>Fungi incertae sedis</taxon>
        <taxon>Mucoromycota</taxon>
        <taxon>Mortierellomycotina</taxon>
        <taxon>Mortierellomycetes</taxon>
        <taxon>Mortierellales</taxon>
        <taxon>Mortierellaceae</taxon>
        <taxon>Lunasporangiospora</taxon>
    </lineage>
</organism>
<evidence type="ECO:0000256" key="10">
    <source>
        <dbReference type="ARBA" id="ARBA00022741"/>
    </source>
</evidence>
<dbReference type="Gene3D" id="1.10.238.10">
    <property type="entry name" value="EF-hand"/>
    <property type="match status" value="2"/>
</dbReference>
<evidence type="ECO:0000256" key="18">
    <source>
        <dbReference type="ARBA" id="ARBA00052340"/>
    </source>
</evidence>
<dbReference type="SUPFAM" id="SSF103506">
    <property type="entry name" value="Mitochondrial carrier"/>
    <property type="match status" value="1"/>
</dbReference>
<comment type="subcellular location">
    <subcellularLocation>
        <location evidence="1">Mitochondrion inner membrane</location>
        <topology evidence="1">Multi-pass membrane protein</topology>
    </subcellularLocation>
</comment>
<keyword evidence="9" id="KW-0677">Repeat</keyword>
<evidence type="ECO:0000256" key="2">
    <source>
        <dbReference type="ARBA" id="ARBA00005188"/>
    </source>
</evidence>
<evidence type="ECO:0000256" key="19">
    <source>
        <dbReference type="ARBA" id="ARBA00059916"/>
    </source>
</evidence>